<dbReference type="AlphaFoldDB" id="A0A951QCA8"/>
<protein>
    <submittedName>
        <fullName evidence="3">RNA-binding S4 domain-containing protein</fullName>
    </submittedName>
</protein>
<dbReference type="Gene3D" id="3.10.290.10">
    <property type="entry name" value="RNA-binding S4 domain"/>
    <property type="match status" value="1"/>
</dbReference>
<organism evidence="3 4">
    <name type="scientific">Drouetiella hepatica Uher 2000/2452</name>
    <dbReference type="NCBI Taxonomy" id="904376"/>
    <lineage>
        <taxon>Bacteria</taxon>
        <taxon>Bacillati</taxon>
        <taxon>Cyanobacteriota</taxon>
        <taxon>Cyanophyceae</taxon>
        <taxon>Oculatellales</taxon>
        <taxon>Oculatellaceae</taxon>
        <taxon>Drouetiella</taxon>
    </lineage>
</organism>
<name>A0A951QCA8_9CYAN</name>
<sequence length="102" mass="11012">MPDHSQDNLPESSLDSSLDELPNASSAASSPAIKLDQFLKWSGAVQTGGEAKLLIQSGEVKVNGKMETRRGRKLMEGDRIAVMGEKFIVHLSELKSQASSQD</sequence>
<feature type="region of interest" description="Disordered" evidence="2">
    <location>
        <begin position="1"/>
        <end position="30"/>
    </location>
</feature>
<proteinExistence type="predicted"/>
<reference evidence="3" key="1">
    <citation type="submission" date="2021-05" db="EMBL/GenBank/DDBJ databases">
        <authorList>
            <person name="Pietrasiak N."/>
            <person name="Ward R."/>
            <person name="Stajich J.E."/>
            <person name="Kurbessoian T."/>
        </authorList>
    </citation>
    <scope>NUCLEOTIDE SEQUENCE</scope>
    <source>
        <strain evidence="3">UHER 2000/2452</strain>
    </source>
</reference>
<dbReference type="SUPFAM" id="SSF55174">
    <property type="entry name" value="Alpha-L RNA-binding motif"/>
    <property type="match status" value="1"/>
</dbReference>
<evidence type="ECO:0000256" key="1">
    <source>
        <dbReference type="PROSITE-ProRule" id="PRU00182"/>
    </source>
</evidence>
<evidence type="ECO:0000256" key="2">
    <source>
        <dbReference type="SAM" id="MobiDB-lite"/>
    </source>
</evidence>
<feature type="compositionally biased region" description="Low complexity" evidence="2">
    <location>
        <begin position="9"/>
        <end position="30"/>
    </location>
</feature>
<dbReference type="Pfam" id="PF13275">
    <property type="entry name" value="S4_2"/>
    <property type="match status" value="1"/>
</dbReference>
<evidence type="ECO:0000313" key="4">
    <source>
        <dbReference type="Proteomes" id="UP000757435"/>
    </source>
</evidence>
<gene>
    <name evidence="3" type="ORF">KME15_14795</name>
</gene>
<dbReference type="EMBL" id="JAHHHD010000016">
    <property type="protein sequence ID" value="MBW4659939.1"/>
    <property type="molecule type" value="Genomic_DNA"/>
</dbReference>
<keyword evidence="1" id="KW-0694">RNA-binding</keyword>
<dbReference type="Proteomes" id="UP000757435">
    <property type="component" value="Unassembled WGS sequence"/>
</dbReference>
<evidence type="ECO:0000313" key="3">
    <source>
        <dbReference type="EMBL" id="MBW4659939.1"/>
    </source>
</evidence>
<dbReference type="PROSITE" id="PS50889">
    <property type="entry name" value="S4"/>
    <property type="match status" value="1"/>
</dbReference>
<dbReference type="GO" id="GO:0003723">
    <property type="term" value="F:RNA binding"/>
    <property type="evidence" value="ECO:0007669"/>
    <property type="project" value="UniProtKB-KW"/>
</dbReference>
<dbReference type="CDD" id="cd00165">
    <property type="entry name" value="S4"/>
    <property type="match status" value="1"/>
</dbReference>
<accession>A0A951QCA8</accession>
<dbReference type="InterPro" id="IPR036986">
    <property type="entry name" value="S4_RNA-bd_sf"/>
</dbReference>
<reference evidence="3" key="2">
    <citation type="journal article" date="2022" name="Microbiol. Resour. Announc.">
        <title>Metagenome Sequencing to Explore Phylogenomics of Terrestrial Cyanobacteria.</title>
        <authorList>
            <person name="Ward R.D."/>
            <person name="Stajich J.E."/>
            <person name="Johansen J.R."/>
            <person name="Huntemann M."/>
            <person name="Clum A."/>
            <person name="Foster B."/>
            <person name="Foster B."/>
            <person name="Roux S."/>
            <person name="Palaniappan K."/>
            <person name="Varghese N."/>
            <person name="Mukherjee S."/>
            <person name="Reddy T.B.K."/>
            <person name="Daum C."/>
            <person name="Copeland A."/>
            <person name="Chen I.A."/>
            <person name="Ivanova N.N."/>
            <person name="Kyrpides N.C."/>
            <person name="Shapiro N."/>
            <person name="Eloe-Fadrosh E.A."/>
            <person name="Pietrasiak N."/>
        </authorList>
    </citation>
    <scope>NUCLEOTIDE SEQUENCE</scope>
    <source>
        <strain evidence="3">UHER 2000/2452</strain>
    </source>
</reference>
<comment type="caution">
    <text evidence="3">The sequence shown here is derived from an EMBL/GenBank/DDBJ whole genome shotgun (WGS) entry which is preliminary data.</text>
</comment>